<evidence type="ECO:0000256" key="2">
    <source>
        <dbReference type="ARBA" id="ARBA00005833"/>
    </source>
</evidence>
<dbReference type="Gene3D" id="3.90.660.10">
    <property type="match status" value="1"/>
</dbReference>
<protein>
    <recommendedName>
        <fullName evidence="4">Tryptophan 2-monooxygenase</fullName>
        <ecNumber evidence="3">1.13.12.3</ecNumber>
    </recommendedName>
</protein>
<accession>A0A502FSI0</accession>
<evidence type="ECO:0000313" key="9">
    <source>
        <dbReference type="Proteomes" id="UP000317078"/>
    </source>
</evidence>
<dbReference type="PANTHER" id="PTHR10742:SF342">
    <property type="entry name" value="AMINE OXIDASE"/>
    <property type="match status" value="1"/>
</dbReference>
<evidence type="ECO:0000313" key="8">
    <source>
        <dbReference type="EMBL" id="TPG52350.1"/>
    </source>
</evidence>
<comment type="catalytic activity">
    <reaction evidence="6">
        <text>L-tryptophan + O2 = indole-3-acetamide + CO2 + H2O</text>
        <dbReference type="Rhea" id="RHEA:16165"/>
        <dbReference type="ChEBI" id="CHEBI:15377"/>
        <dbReference type="ChEBI" id="CHEBI:15379"/>
        <dbReference type="ChEBI" id="CHEBI:16031"/>
        <dbReference type="ChEBI" id="CHEBI:16526"/>
        <dbReference type="ChEBI" id="CHEBI:57912"/>
        <dbReference type="EC" id="1.13.12.3"/>
    </reaction>
</comment>
<dbReference type="AlphaFoldDB" id="A0A502FSI0"/>
<dbReference type="InterPro" id="IPR050281">
    <property type="entry name" value="Flavin_monoamine_oxidase"/>
</dbReference>
<comment type="pathway">
    <text evidence="1">Plant hormone metabolism; auxin biosynthesis.</text>
</comment>
<dbReference type="InterPro" id="IPR036188">
    <property type="entry name" value="FAD/NAD-bd_sf"/>
</dbReference>
<dbReference type="SUPFAM" id="SSF51905">
    <property type="entry name" value="FAD/NAD(P)-binding domain"/>
    <property type="match status" value="1"/>
</dbReference>
<dbReference type="RefSeq" id="WP_140885185.1">
    <property type="nucleotide sequence ID" value="NZ_RCZP01000021.1"/>
</dbReference>
<keyword evidence="9" id="KW-1185">Reference proteome</keyword>
<dbReference type="SUPFAM" id="SSF54373">
    <property type="entry name" value="FAD-linked reductases, C-terminal domain"/>
    <property type="match status" value="1"/>
</dbReference>
<evidence type="ECO:0000256" key="1">
    <source>
        <dbReference type="ARBA" id="ARBA00004814"/>
    </source>
</evidence>
<comment type="similarity">
    <text evidence="2">Belongs to the tryptophan 2-monooxygenase family.</text>
</comment>
<dbReference type="GO" id="GO:0009851">
    <property type="term" value="P:auxin biosynthetic process"/>
    <property type="evidence" value="ECO:0007669"/>
    <property type="project" value="UniProtKB-KW"/>
</dbReference>
<dbReference type="PRINTS" id="PR00411">
    <property type="entry name" value="PNDRDTASEI"/>
</dbReference>
<gene>
    <name evidence="8" type="ORF">EAH89_18345</name>
</gene>
<keyword evidence="5" id="KW-0073">Auxin biosynthesis</keyword>
<comment type="caution">
    <text evidence="8">The sequence shown here is derived from an EMBL/GenBank/DDBJ whole genome shotgun (WGS) entry which is preliminary data.</text>
</comment>
<dbReference type="Proteomes" id="UP000317078">
    <property type="component" value="Unassembled WGS sequence"/>
</dbReference>
<dbReference type="PROSITE" id="PS51318">
    <property type="entry name" value="TAT"/>
    <property type="match status" value="1"/>
</dbReference>
<dbReference type="GO" id="GO:0009063">
    <property type="term" value="P:amino acid catabolic process"/>
    <property type="evidence" value="ECO:0007669"/>
    <property type="project" value="TreeGrafter"/>
</dbReference>
<evidence type="ECO:0000259" key="7">
    <source>
        <dbReference type="Pfam" id="PF01593"/>
    </source>
</evidence>
<dbReference type="Gene3D" id="1.20.1440.240">
    <property type="match status" value="1"/>
</dbReference>
<sequence length="533" mass="57704">MAEQPGPEQSPSRRALLARIGAVAGGAAMYQAMTALGVAAESAYAGPVKLEGDARGASVLVLGAGVAGMVAAMELRKAGYRVQVLEYSDRPGGRCWSLRGGDRYTELGGETQTVGFDHGLYFNPGPWRIPYNHHAVLDYCKRLGVALEPFVQVNHNAMVHGRNAFGGKPQRYRTINADYQGGIAELLAKATKQGKLDEAVGKQDQEILLESLRAWGALNTDMTYAKSVLTSDRRGFDRDPGGGLTARPVPSEPVAIKDVLSSRLWSYLVTGSLYEFQTTMFQPVGGMDMIAKAMAREVDGLIRYNAKVTEIRQDDRGVTVTLRDAQGAGGAEQVRADWCVCTIPLSILSQIEMNVGAPMAAAIRAVPYAASVKVGLQFKRRFWEQDEHIYGGISYTDLPIRMISYPSTAYGTPGKGVLLGAYAFGPYAYEFTALPAAERVKRALEWGAALHPQYKDEFDGGVSVGWHRVPGALGCNGAWTDAKRDEHYDNLCALDGRIVLAGEHASYIPAWQEGAILSSLDAISRLHRRVVSA</sequence>
<dbReference type="GO" id="GO:0001716">
    <property type="term" value="F:L-amino-acid oxidase activity"/>
    <property type="evidence" value="ECO:0007669"/>
    <property type="project" value="TreeGrafter"/>
</dbReference>
<evidence type="ECO:0000256" key="4">
    <source>
        <dbReference type="ARBA" id="ARBA00017871"/>
    </source>
</evidence>
<proteinExistence type="inferred from homology"/>
<dbReference type="Gene3D" id="3.50.50.60">
    <property type="entry name" value="FAD/NAD(P)-binding domain"/>
    <property type="match status" value="1"/>
</dbReference>
<name>A0A502FSI0_9PROT</name>
<dbReference type="GO" id="GO:0050361">
    <property type="term" value="F:tryptophan 2-monooxygenase activity"/>
    <property type="evidence" value="ECO:0007669"/>
    <property type="project" value="UniProtKB-EC"/>
</dbReference>
<reference evidence="8 9" key="1">
    <citation type="journal article" date="2019" name="Environ. Microbiol.">
        <title>Species interactions and distinct microbial communities in high Arctic permafrost affected cryosols are associated with the CH4 and CO2 gas fluxes.</title>
        <authorList>
            <person name="Altshuler I."/>
            <person name="Hamel J."/>
            <person name="Turney S."/>
            <person name="Magnuson E."/>
            <person name="Levesque R."/>
            <person name="Greer C."/>
            <person name="Whyte L.G."/>
        </authorList>
    </citation>
    <scope>NUCLEOTIDE SEQUENCE [LARGE SCALE GENOMIC DNA]</scope>
    <source>
        <strain evidence="8 9">S9.3B</strain>
    </source>
</reference>
<evidence type="ECO:0000256" key="6">
    <source>
        <dbReference type="ARBA" id="ARBA00047321"/>
    </source>
</evidence>
<dbReference type="InterPro" id="IPR002937">
    <property type="entry name" value="Amino_oxidase"/>
</dbReference>
<organism evidence="8 9">
    <name type="scientific">Muricoccus nepalensis</name>
    <dbReference type="NCBI Taxonomy" id="1854500"/>
    <lineage>
        <taxon>Bacteria</taxon>
        <taxon>Pseudomonadati</taxon>
        <taxon>Pseudomonadota</taxon>
        <taxon>Alphaproteobacteria</taxon>
        <taxon>Acetobacterales</taxon>
        <taxon>Roseomonadaceae</taxon>
        <taxon>Muricoccus</taxon>
    </lineage>
</organism>
<dbReference type="EMBL" id="RCZP01000021">
    <property type="protein sequence ID" value="TPG52350.1"/>
    <property type="molecule type" value="Genomic_DNA"/>
</dbReference>
<evidence type="ECO:0000256" key="3">
    <source>
        <dbReference type="ARBA" id="ARBA00012535"/>
    </source>
</evidence>
<dbReference type="Pfam" id="PF01593">
    <property type="entry name" value="Amino_oxidase"/>
    <property type="match status" value="1"/>
</dbReference>
<dbReference type="PANTHER" id="PTHR10742">
    <property type="entry name" value="FLAVIN MONOAMINE OXIDASE"/>
    <property type="match status" value="1"/>
</dbReference>
<dbReference type="InterPro" id="IPR006311">
    <property type="entry name" value="TAT_signal"/>
</dbReference>
<dbReference type="OrthoDB" id="337830at2"/>
<evidence type="ECO:0000256" key="5">
    <source>
        <dbReference type="ARBA" id="ARBA00023070"/>
    </source>
</evidence>
<feature type="domain" description="Amine oxidase" evidence="7">
    <location>
        <begin position="66"/>
        <end position="522"/>
    </location>
</feature>
<dbReference type="EC" id="1.13.12.3" evidence="3"/>